<evidence type="ECO:0000256" key="6">
    <source>
        <dbReference type="SAM" id="MobiDB-lite"/>
    </source>
</evidence>
<sequence>MGQLLAEELEHRLHLGAGTDWFDDQHFNKACSSGVQRRIMCVSYPPACDSGYPSSVGSHSPNERISRRPTPEPMCTTCLLSNHRNIYQTPNTFKTAQPGNHHSTTIGQYSTVARRFSGPSAALQQPMSIKGGSDRRGRIIRGRPVEDVCSRYQTTDAFFSRATMTMANRLQAHNQPISPLTDLNISSGLNWDPRVDNQSHFEQPSPVRQASVPNYTLLSPTVGRPAYHTGDLDPSDLWSCGFEGQFQYQPSDIPRAVTKQDLAVQWAISKNIRYKTKTCLHWEKLGTCPAGKHCQFAHGACDLRQAKDHPKFRTQLCVHFASTGYCPYENNCFFRHLNMSYWPRDLPS</sequence>
<dbReference type="InterPro" id="IPR036855">
    <property type="entry name" value="Znf_CCCH_sf"/>
</dbReference>
<dbReference type="Gene3D" id="4.10.1000.10">
    <property type="entry name" value="Zinc finger, CCCH-type"/>
    <property type="match status" value="2"/>
</dbReference>
<keyword evidence="2" id="KW-0677">Repeat</keyword>
<reference evidence="8" key="1">
    <citation type="submission" date="2016-01" db="EMBL/GenBank/DDBJ databases">
        <title>Reference transcriptome for the parasite Schistocephalus solidus: insights into the molecular evolution of parasitism.</title>
        <authorList>
            <person name="Hebert F.O."/>
            <person name="Grambauer S."/>
            <person name="Barber I."/>
            <person name="Landry C.R."/>
            <person name="Aubin-Horth N."/>
        </authorList>
    </citation>
    <scope>NUCLEOTIDE SEQUENCE</scope>
</reference>
<accession>A0A0V0J8F4</accession>
<dbReference type="AlphaFoldDB" id="A0A0V0J8F4"/>
<dbReference type="GO" id="GO:0008270">
    <property type="term" value="F:zinc ion binding"/>
    <property type="evidence" value="ECO:0007669"/>
    <property type="project" value="UniProtKB-KW"/>
</dbReference>
<feature type="region of interest" description="Disordered" evidence="6">
    <location>
        <begin position="52"/>
        <end position="72"/>
    </location>
</feature>
<evidence type="ECO:0000256" key="4">
    <source>
        <dbReference type="ARBA" id="ARBA00022833"/>
    </source>
</evidence>
<gene>
    <name evidence="8" type="ORF">TR139213</name>
</gene>
<evidence type="ECO:0000313" key="8">
    <source>
        <dbReference type="EMBL" id="JAP61607.1"/>
    </source>
</evidence>
<dbReference type="EMBL" id="GEEE01004932">
    <property type="protein sequence ID" value="JAP58293.1"/>
    <property type="molecule type" value="Transcribed_RNA"/>
</dbReference>
<keyword evidence="3 5" id="KW-0863">Zinc-finger</keyword>
<evidence type="ECO:0000256" key="5">
    <source>
        <dbReference type="PROSITE-ProRule" id="PRU00723"/>
    </source>
</evidence>
<organism evidence="8">
    <name type="scientific">Schistocephalus solidus</name>
    <name type="common">Tapeworm</name>
    <dbReference type="NCBI Taxonomy" id="70667"/>
    <lineage>
        <taxon>Eukaryota</taxon>
        <taxon>Metazoa</taxon>
        <taxon>Spiralia</taxon>
        <taxon>Lophotrochozoa</taxon>
        <taxon>Platyhelminthes</taxon>
        <taxon>Cestoda</taxon>
        <taxon>Eucestoda</taxon>
        <taxon>Diphyllobothriidea</taxon>
        <taxon>Diphyllobothriidae</taxon>
        <taxon>Schistocephalus</taxon>
    </lineage>
</organism>
<dbReference type="SUPFAM" id="SSF90229">
    <property type="entry name" value="CCCH zinc finger"/>
    <property type="match status" value="2"/>
</dbReference>
<evidence type="ECO:0000256" key="3">
    <source>
        <dbReference type="ARBA" id="ARBA00022771"/>
    </source>
</evidence>
<dbReference type="InterPro" id="IPR045877">
    <property type="entry name" value="ZFP36-like"/>
</dbReference>
<feature type="compositionally biased region" description="Basic and acidic residues" evidence="6">
    <location>
        <begin position="61"/>
        <end position="70"/>
    </location>
</feature>
<keyword evidence="1 5" id="KW-0479">Metal-binding</keyword>
<dbReference type="PANTHER" id="PTHR12547">
    <property type="entry name" value="CCCH ZINC FINGER/TIS11-RELATED"/>
    <property type="match status" value="1"/>
</dbReference>
<dbReference type="GO" id="GO:0003729">
    <property type="term" value="F:mRNA binding"/>
    <property type="evidence" value="ECO:0007669"/>
    <property type="project" value="InterPro"/>
</dbReference>
<evidence type="ECO:0000256" key="2">
    <source>
        <dbReference type="ARBA" id="ARBA00022737"/>
    </source>
</evidence>
<feature type="zinc finger region" description="C3H1-type" evidence="5">
    <location>
        <begin position="273"/>
        <end position="301"/>
    </location>
</feature>
<feature type="zinc finger region" description="C3H1-type" evidence="5">
    <location>
        <begin position="311"/>
        <end position="339"/>
    </location>
</feature>
<feature type="domain" description="C3H1-type" evidence="7">
    <location>
        <begin position="311"/>
        <end position="339"/>
    </location>
</feature>
<proteinExistence type="predicted"/>
<feature type="domain" description="C3H1-type" evidence="7">
    <location>
        <begin position="273"/>
        <end position="301"/>
    </location>
</feature>
<evidence type="ECO:0000259" key="7">
    <source>
        <dbReference type="PROSITE" id="PS50103"/>
    </source>
</evidence>
<keyword evidence="4 5" id="KW-0862">Zinc</keyword>
<dbReference type="Pfam" id="PF00642">
    <property type="entry name" value="zf-CCCH"/>
    <property type="match status" value="1"/>
</dbReference>
<protein>
    <recommendedName>
        <fullName evidence="7">C3H1-type domain-containing protein</fullName>
    </recommendedName>
</protein>
<dbReference type="EMBL" id="GEEE01001618">
    <property type="protein sequence ID" value="JAP61607.1"/>
    <property type="molecule type" value="Transcribed_RNA"/>
</dbReference>
<dbReference type="SMART" id="SM00356">
    <property type="entry name" value="ZnF_C3H1"/>
    <property type="match status" value="2"/>
</dbReference>
<dbReference type="PROSITE" id="PS50103">
    <property type="entry name" value="ZF_C3H1"/>
    <property type="match status" value="2"/>
</dbReference>
<dbReference type="InterPro" id="IPR000571">
    <property type="entry name" value="Znf_CCCH"/>
</dbReference>
<evidence type="ECO:0000256" key="1">
    <source>
        <dbReference type="ARBA" id="ARBA00022723"/>
    </source>
</evidence>
<name>A0A0V0J8F4_SCHSO</name>